<evidence type="ECO:0000256" key="4">
    <source>
        <dbReference type="ARBA" id="ARBA00022989"/>
    </source>
</evidence>
<comment type="similarity">
    <text evidence="2">Belongs to the DsbD family.</text>
</comment>
<feature type="transmembrane region" description="Helical" evidence="6">
    <location>
        <begin position="20"/>
        <end position="53"/>
    </location>
</feature>
<protein>
    <submittedName>
        <fullName evidence="8">C-type cytochrome biogenesis protein</fullName>
    </submittedName>
</protein>
<dbReference type="InterPro" id="IPR051790">
    <property type="entry name" value="Cytochrome_c-biogenesis_DsbD"/>
</dbReference>
<feature type="transmembrane region" description="Helical" evidence="6">
    <location>
        <begin position="96"/>
        <end position="113"/>
    </location>
</feature>
<evidence type="ECO:0000256" key="2">
    <source>
        <dbReference type="ARBA" id="ARBA00006143"/>
    </source>
</evidence>
<dbReference type="Proteomes" id="UP000252355">
    <property type="component" value="Unassembled WGS sequence"/>
</dbReference>
<feature type="transmembrane region" description="Helical" evidence="6">
    <location>
        <begin position="65"/>
        <end position="90"/>
    </location>
</feature>
<evidence type="ECO:0000256" key="1">
    <source>
        <dbReference type="ARBA" id="ARBA00004141"/>
    </source>
</evidence>
<evidence type="ECO:0000313" key="8">
    <source>
        <dbReference type="EMBL" id="RCK81253.1"/>
    </source>
</evidence>
<feature type="domain" description="Cytochrome C biogenesis protein transmembrane" evidence="7">
    <location>
        <begin position="23"/>
        <end position="225"/>
    </location>
</feature>
<dbReference type="PANTHER" id="PTHR31272">
    <property type="entry name" value="CYTOCHROME C-TYPE BIOGENESIS PROTEIN HI_1454-RELATED"/>
    <property type="match status" value="1"/>
</dbReference>
<evidence type="ECO:0000256" key="5">
    <source>
        <dbReference type="ARBA" id="ARBA00023136"/>
    </source>
</evidence>
<proteinExistence type="inferred from homology"/>
<feature type="transmembrane region" description="Helical" evidence="6">
    <location>
        <begin position="208"/>
        <end position="225"/>
    </location>
</feature>
<dbReference type="EMBL" id="QOQW01000002">
    <property type="protein sequence ID" value="RCK81253.1"/>
    <property type="molecule type" value="Genomic_DNA"/>
</dbReference>
<dbReference type="Pfam" id="PF02683">
    <property type="entry name" value="DsbD_TM"/>
    <property type="match status" value="1"/>
</dbReference>
<accession>A0A367ZSX5</accession>
<gene>
    <name evidence="8" type="ORF">OZSIB_2122</name>
</gene>
<sequence length="227" mass="23490">MDFGALEQSLAELIATSAWLAPLAAFVGGALTALNPCVLATVPLIIGVVGGYAPGEGAWKRAAGFSFFFVVGFALELAVLFSVSAAVAPYLTGPSWRYVIAAICFFLGLHLLLEFQIPAVVSLPAGKWGGIAGVTMLGFLFGLVSMPCSGPVLMLLASLVPELGVPRAGTLLFFYGVGHSILILIAGISVGTVQALADARGMHRAVRVVKKIAAVLILGVGLYFLRS</sequence>
<feature type="transmembrane region" description="Helical" evidence="6">
    <location>
        <begin position="172"/>
        <end position="196"/>
    </location>
</feature>
<keyword evidence="3 6" id="KW-0812">Transmembrane</keyword>
<keyword evidence="4 6" id="KW-1133">Transmembrane helix</keyword>
<keyword evidence="5 6" id="KW-0472">Membrane</keyword>
<dbReference type="GO" id="GO:0016020">
    <property type="term" value="C:membrane"/>
    <property type="evidence" value="ECO:0007669"/>
    <property type="project" value="UniProtKB-SubCell"/>
</dbReference>
<dbReference type="InterPro" id="IPR003834">
    <property type="entry name" value="Cyt_c_assmbl_TM_dom"/>
</dbReference>
<feature type="transmembrane region" description="Helical" evidence="6">
    <location>
        <begin position="134"/>
        <end position="160"/>
    </location>
</feature>
<evidence type="ECO:0000256" key="3">
    <source>
        <dbReference type="ARBA" id="ARBA00022692"/>
    </source>
</evidence>
<evidence type="ECO:0000259" key="7">
    <source>
        <dbReference type="Pfam" id="PF02683"/>
    </source>
</evidence>
<evidence type="ECO:0000313" key="9">
    <source>
        <dbReference type="Proteomes" id="UP000252355"/>
    </source>
</evidence>
<organism evidence="8 9">
    <name type="scientific">Candidatus Ozemobacter sibiricus</name>
    <dbReference type="NCBI Taxonomy" id="2268124"/>
    <lineage>
        <taxon>Bacteria</taxon>
        <taxon>Candidatus Ozemobacteria</taxon>
        <taxon>Candidatus Ozemobacterales</taxon>
        <taxon>Candidatus Ozemobacteraceae</taxon>
        <taxon>Candidatus Ozemobacter</taxon>
    </lineage>
</organism>
<evidence type="ECO:0000256" key="6">
    <source>
        <dbReference type="SAM" id="Phobius"/>
    </source>
</evidence>
<reference evidence="8 9" key="1">
    <citation type="submission" date="2018-05" db="EMBL/GenBank/DDBJ databases">
        <title>A metagenomic window into the 2 km-deep terrestrial subsurface aquifer revealed taxonomically and functionally diverse microbial community comprising novel uncultured bacterial lineages.</title>
        <authorList>
            <person name="Kadnikov V.V."/>
            <person name="Mardanov A.V."/>
            <person name="Beletsky A.V."/>
            <person name="Banks D."/>
            <person name="Pimenov N.V."/>
            <person name="Frank Y.A."/>
            <person name="Karnachuk O.V."/>
            <person name="Ravin N.V."/>
        </authorList>
    </citation>
    <scope>NUCLEOTIDE SEQUENCE [LARGE SCALE GENOMIC DNA]</scope>
    <source>
        <strain evidence="8">BY5</strain>
    </source>
</reference>
<comment type="subcellular location">
    <subcellularLocation>
        <location evidence="1">Membrane</location>
        <topology evidence="1">Multi-pass membrane protein</topology>
    </subcellularLocation>
</comment>
<dbReference type="AlphaFoldDB" id="A0A367ZSX5"/>
<comment type="caution">
    <text evidence="8">The sequence shown here is derived from an EMBL/GenBank/DDBJ whole genome shotgun (WGS) entry which is preliminary data.</text>
</comment>
<dbReference type="GO" id="GO:0017004">
    <property type="term" value="P:cytochrome complex assembly"/>
    <property type="evidence" value="ECO:0007669"/>
    <property type="project" value="InterPro"/>
</dbReference>
<name>A0A367ZSX5_9BACT</name>
<dbReference type="PANTHER" id="PTHR31272:SF6">
    <property type="entry name" value="CYTOCHROME C-TYPE BIOGENESIS CCDA-LIKE CHLOROPLASTIC PROTEIN"/>
    <property type="match status" value="1"/>
</dbReference>